<sequence>MFLILAELRKSVNRIFQSHHYAFIINMSKCYDMGERICIATWGNPQNWEDVNYVLDEDSDYGKTSLKLLQRKIEPDMTVLIGLDTLARRGSSYEEVRESAEGIYRNYLEKFGLTVDKIIIAPGVGEFKEKVDGIDINKIFIGEMSDFYSYILHELEEILPIEDLEIHLDLTHGINFMPVLTYRAVMELVEIIPKKVKLFVYNSDPFSKGVGRLRINRVESSEIPWRPSFIKLSNSMELLRPIDLNESEKEKLFKSELKEYKEAKKGIKELNAFIGSIANGLPLALFTFYPEIELLDRCIEETMKIYNDYVEVNDEKMEIRVKRRLSLGRDFPSLIKLRLIARALRELGVEKKSEVELAELNELREKLFQRNERMNAMISYDLNEIEEKVGQAADWRKLKEFLGYKGNYDHRNFLAHSGLERNAVEVKRENDKILLKYCEDLIKRVKEDSARGLLSWGQ</sequence>
<keyword evidence="1" id="KW-0175">Coiled coil</keyword>
<dbReference type="AlphaFoldDB" id="A0A429G360"/>
<evidence type="ECO:0000259" key="3">
    <source>
        <dbReference type="Pfam" id="PF22230"/>
    </source>
</evidence>
<proteinExistence type="predicted"/>
<dbReference type="InterPro" id="IPR010171">
    <property type="entry name" value="CRISPR_Csx1"/>
</dbReference>
<dbReference type="Gene3D" id="1.10.3740.10">
    <property type="entry name" value="SSO1389-like domains"/>
    <property type="match status" value="1"/>
</dbReference>
<feature type="domain" description="CRISPR system endoribonuclease Csx1-like HEPN" evidence="2">
    <location>
        <begin position="375"/>
        <end position="437"/>
    </location>
</feature>
<gene>
    <name evidence="4" type="ORF">D9Q81_06490</name>
</gene>
<dbReference type="NCBIfam" id="TIGR02549">
    <property type="entry name" value="CRISPR_DxTHG"/>
    <property type="match status" value="1"/>
</dbReference>
<dbReference type="EMBL" id="RCOR01000032">
    <property type="protein sequence ID" value="RSN68250.1"/>
    <property type="molecule type" value="Genomic_DNA"/>
</dbReference>
<dbReference type="InterPro" id="IPR052875">
    <property type="entry name" value="CRISPR_assoc_ribonuclease"/>
</dbReference>
<protein>
    <submittedName>
        <fullName evidence="4">TIGR01897 family CRISPR-associated protein</fullName>
    </submittedName>
</protein>
<comment type="caution">
    <text evidence="4">The sequence shown here is derived from an EMBL/GenBank/DDBJ whole genome shotgun (WGS) entry which is preliminary data.</text>
</comment>
<name>A0A429G360_9CREN</name>
<dbReference type="Gene3D" id="3.40.50.10640">
    <property type="entry name" value="SSO1389-like"/>
    <property type="match status" value="1"/>
</dbReference>
<evidence type="ECO:0000313" key="4">
    <source>
        <dbReference type="EMBL" id="RSN68250.1"/>
    </source>
</evidence>
<dbReference type="InterPro" id="IPR019016">
    <property type="entry name" value="Csx1-like_HEPN"/>
</dbReference>
<dbReference type="PANTHER" id="PTHR37169:SF1">
    <property type="entry name" value="CRISPR SYSTEM ENDORIBONUCLEASE CSX1"/>
    <property type="match status" value="1"/>
</dbReference>
<dbReference type="PANTHER" id="PTHR37169">
    <property type="entry name" value="CRISPR SYSTEM ENDORIBONUCLEASE CSX1-RELATED"/>
    <property type="match status" value="1"/>
</dbReference>
<accession>A0A429G360</accession>
<evidence type="ECO:0000313" key="5">
    <source>
        <dbReference type="Proteomes" id="UP000278149"/>
    </source>
</evidence>
<organism evidence="4 5">
    <name type="scientific">Candidatus Korarchaeum cryptofilum</name>
    <dbReference type="NCBI Taxonomy" id="498846"/>
    <lineage>
        <taxon>Archaea</taxon>
        <taxon>Thermoproteota</taxon>
        <taxon>Candidatus Korarchaeia</taxon>
        <taxon>Candidatus Korarchaeales</taxon>
        <taxon>Candidatus Korarchaeaceae</taxon>
        <taxon>Candidatus Korarchaeum</taxon>
    </lineage>
</organism>
<reference evidence="4 5" key="1">
    <citation type="submission" date="2018-10" db="EMBL/GenBank/DDBJ databases">
        <title>Co-occurring genomic capacity for anaerobic methane metabolism and dissimilatory sulfite reduction discovered in the Korarchaeota.</title>
        <authorList>
            <person name="Mckay L.J."/>
            <person name="Dlakic M."/>
            <person name="Fields M.W."/>
            <person name="Delmont T.O."/>
            <person name="Eren A.M."/>
            <person name="Jay Z.J."/>
            <person name="Klingelsmith K.B."/>
            <person name="Rusch D.B."/>
            <person name="Inskeep W.P."/>
        </authorList>
    </citation>
    <scope>NUCLEOTIDE SEQUENCE [LARGE SCALE GENOMIC DNA]</scope>
    <source>
        <strain evidence="4 5">WS</strain>
    </source>
</reference>
<feature type="domain" description="CRISPR system endoribonuclease Csx1 CARF" evidence="3">
    <location>
        <begin position="37"/>
        <end position="205"/>
    </location>
</feature>
<dbReference type="NCBIfam" id="TIGR01897">
    <property type="entry name" value="cas_MJ1666"/>
    <property type="match status" value="1"/>
</dbReference>
<dbReference type="InterPro" id="IPR053857">
    <property type="entry name" value="Csx1_CARF"/>
</dbReference>
<dbReference type="Pfam" id="PF09455">
    <property type="entry name" value="Csx1_HEPN"/>
    <property type="match status" value="1"/>
</dbReference>
<dbReference type="InterPro" id="IPR013383">
    <property type="entry name" value="CRISPR-assoc_prot_DxTHG_CS"/>
</dbReference>
<evidence type="ECO:0000256" key="1">
    <source>
        <dbReference type="SAM" id="Coils"/>
    </source>
</evidence>
<evidence type="ECO:0000259" key="2">
    <source>
        <dbReference type="Pfam" id="PF09455"/>
    </source>
</evidence>
<dbReference type="SUPFAM" id="SSF160980">
    <property type="entry name" value="SSO1389-like"/>
    <property type="match status" value="1"/>
</dbReference>
<dbReference type="Proteomes" id="UP000278149">
    <property type="component" value="Unassembled WGS sequence"/>
</dbReference>
<dbReference type="Pfam" id="PF22230">
    <property type="entry name" value="Csx1_CARF"/>
    <property type="match status" value="1"/>
</dbReference>
<dbReference type="InterPro" id="IPR027419">
    <property type="entry name" value="CRISPR-assoc_Csx1_C"/>
</dbReference>
<feature type="coiled-coil region" evidence="1">
    <location>
        <begin position="350"/>
        <end position="377"/>
    </location>
</feature>
<dbReference type="CDD" id="cd09728">
    <property type="entry name" value="Csx1_III-U"/>
    <property type="match status" value="1"/>
</dbReference>